<dbReference type="InterPro" id="IPR036412">
    <property type="entry name" value="HAD-like_sf"/>
</dbReference>
<evidence type="ECO:0000256" key="3">
    <source>
        <dbReference type="SAM" id="SignalP"/>
    </source>
</evidence>
<dbReference type="Pfam" id="PF00135">
    <property type="entry name" value="COesterase"/>
    <property type="match status" value="1"/>
</dbReference>
<evidence type="ECO:0000256" key="2">
    <source>
        <dbReference type="SAM" id="MobiDB-lite"/>
    </source>
</evidence>
<feature type="domain" description="Carboxylesterase type B" evidence="4">
    <location>
        <begin position="23"/>
        <end position="102"/>
    </location>
</feature>
<gene>
    <name evidence="5" type="ORF">MCHLO_07361</name>
</gene>
<evidence type="ECO:0000256" key="1">
    <source>
        <dbReference type="ARBA" id="ARBA00010515"/>
    </source>
</evidence>
<keyword evidence="3" id="KW-0732">Signal</keyword>
<sequence length="448" mass="48616">MRFQRLFALPALLPTVRAVLRDAPVGDLRWRAPVSPPTTHLGTVDATAYANSCFANNETTVTSGTSEDCLFVNVYIPYTTKATSKLSVLVYFHGGGFSGNNKDSHQRISSEAARRRVALDLRDLGVPAGAFWVLGRERIEGEWFKRPMDGHHDPSKPIARAITALALKSIPESFYGEVLSRRRQVAASFANSWPVQESSPGVLSLVVGKPTPASFTFTGLPFTTPPPPDANGELGFRIASSRSRAAIVALFNPGNVVLVQSPVYAGIIPVIQSARCDQIGTITARSCVVFRGRGGISAEPLRRTLNNWPTNKRTAGLVGDSYGSVLPSSIEHDLRLLGATASEDHLQDGVQETIADLQQADIKVWVATDDKLETAIAIRRSTNLGGKDSNTIVIGNGDERLRPVYDQLVRAVKEFFSESDALKRSPDQRETDTSSPDVFVECEQSEAV</sequence>
<dbReference type="InterPro" id="IPR002018">
    <property type="entry name" value="CarbesteraseB"/>
</dbReference>
<evidence type="ECO:0000313" key="6">
    <source>
        <dbReference type="Proteomes" id="UP000815677"/>
    </source>
</evidence>
<feature type="chain" id="PRO_5047320438" evidence="3">
    <location>
        <begin position="19"/>
        <end position="448"/>
    </location>
</feature>
<dbReference type="PANTHER" id="PTHR24092">
    <property type="entry name" value="PROBABLE PHOSPHOLIPID-TRANSPORTING ATPASE"/>
    <property type="match status" value="1"/>
</dbReference>
<comment type="similarity">
    <text evidence="1">Belongs to the 'GDXG' lipolytic enzyme family.</text>
</comment>
<feature type="signal peptide" evidence="3">
    <location>
        <begin position="1"/>
        <end position="18"/>
    </location>
</feature>
<feature type="compositionally biased region" description="Basic and acidic residues" evidence="2">
    <location>
        <begin position="419"/>
        <end position="432"/>
    </location>
</feature>
<dbReference type="EMBL" id="DF846231">
    <property type="protein sequence ID" value="GAT50082.1"/>
    <property type="molecule type" value="Genomic_DNA"/>
</dbReference>
<dbReference type="PROSITE" id="PS00941">
    <property type="entry name" value="CARBOXYLESTERASE_B_2"/>
    <property type="match status" value="1"/>
</dbReference>
<evidence type="ECO:0000313" key="5">
    <source>
        <dbReference type="EMBL" id="GAT50082.1"/>
    </source>
</evidence>
<evidence type="ECO:0000259" key="4">
    <source>
        <dbReference type="Pfam" id="PF00135"/>
    </source>
</evidence>
<dbReference type="Gene3D" id="3.40.50.1820">
    <property type="entry name" value="alpha/beta hydrolase"/>
    <property type="match status" value="1"/>
</dbReference>
<dbReference type="SUPFAM" id="SSF56784">
    <property type="entry name" value="HAD-like"/>
    <property type="match status" value="1"/>
</dbReference>
<accession>A0ABQ0LGB1</accession>
<dbReference type="SUPFAM" id="SSF53474">
    <property type="entry name" value="alpha/beta-Hydrolases"/>
    <property type="match status" value="1"/>
</dbReference>
<dbReference type="Gene3D" id="3.40.50.1000">
    <property type="entry name" value="HAD superfamily/HAD-like"/>
    <property type="match status" value="1"/>
</dbReference>
<dbReference type="InterPro" id="IPR023214">
    <property type="entry name" value="HAD_sf"/>
</dbReference>
<proteinExistence type="inferred from homology"/>
<name>A0ABQ0LGB1_MYCCL</name>
<protein>
    <submittedName>
        <fullName evidence="5">Phospholipid-translocating ATPase</fullName>
    </submittedName>
</protein>
<dbReference type="PANTHER" id="PTHR24092:SF153">
    <property type="entry name" value="PHOSPHOLIPID-TRANSPORTING ATPASE"/>
    <property type="match status" value="1"/>
</dbReference>
<dbReference type="PROSITE" id="PS01173">
    <property type="entry name" value="LIPASE_GDXG_HIS"/>
    <property type="match status" value="1"/>
</dbReference>
<organism evidence="5 6">
    <name type="scientific">Mycena chlorophos</name>
    <name type="common">Agaric fungus</name>
    <name type="synonym">Agaricus chlorophos</name>
    <dbReference type="NCBI Taxonomy" id="658473"/>
    <lineage>
        <taxon>Eukaryota</taxon>
        <taxon>Fungi</taxon>
        <taxon>Dikarya</taxon>
        <taxon>Basidiomycota</taxon>
        <taxon>Agaricomycotina</taxon>
        <taxon>Agaricomycetes</taxon>
        <taxon>Agaricomycetidae</taxon>
        <taxon>Agaricales</taxon>
        <taxon>Marasmiineae</taxon>
        <taxon>Mycenaceae</taxon>
        <taxon>Mycena</taxon>
    </lineage>
</organism>
<reference evidence="5" key="1">
    <citation type="submission" date="2014-09" db="EMBL/GenBank/DDBJ databases">
        <title>Genome sequence of the luminous mushroom Mycena chlorophos for searching fungal bioluminescence genes.</title>
        <authorList>
            <person name="Tanaka Y."/>
            <person name="Kasuga D."/>
            <person name="Oba Y."/>
            <person name="Hase S."/>
            <person name="Sato K."/>
            <person name="Oba Y."/>
            <person name="Sakakibara Y."/>
        </authorList>
    </citation>
    <scope>NUCLEOTIDE SEQUENCE</scope>
</reference>
<dbReference type="InterPro" id="IPR002168">
    <property type="entry name" value="Lipase_GDXG_HIS_AS"/>
</dbReference>
<dbReference type="InterPro" id="IPR019819">
    <property type="entry name" value="Carboxylesterase_B_CS"/>
</dbReference>
<dbReference type="InterPro" id="IPR029058">
    <property type="entry name" value="AB_hydrolase_fold"/>
</dbReference>
<keyword evidence="6" id="KW-1185">Reference proteome</keyword>
<feature type="region of interest" description="Disordered" evidence="2">
    <location>
        <begin position="419"/>
        <end position="448"/>
    </location>
</feature>
<dbReference type="Proteomes" id="UP000815677">
    <property type="component" value="Unassembled WGS sequence"/>
</dbReference>